<feature type="transmembrane region" description="Helical" evidence="2">
    <location>
        <begin position="301"/>
        <end position="317"/>
    </location>
</feature>
<feature type="transmembrane region" description="Helical" evidence="2">
    <location>
        <begin position="148"/>
        <end position="165"/>
    </location>
</feature>
<dbReference type="GO" id="GO:0016020">
    <property type="term" value="C:membrane"/>
    <property type="evidence" value="ECO:0007669"/>
    <property type="project" value="TreeGrafter"/>
</dbReference>
<name>A0A1H1U6W3_9CELL</name>
<dbReference type="eggNOG" id="COG1835">
    <property type="taxonomic scope" value="Bacteria"/>
</dbReference>
<reference evidence="5 6" key="1">
    <citation type="submission" date="2016-10" db="EMBL/GenBank/DDBJ databases">
        <authorList>
            <person name="de Groot N.N."/>
        </authorList>
    </citation>
    <scope>NUCLEOTIDE SEQUENCE [LARGE SCALE GENOMIC DNA]</scope>
    <source>
        <strain evidence="5 6">DSM 22126</strain>
    </source>
</reference>
<dbReference type="Pfam" id="PF01757">
    <property type="entry name" value="Acyl_transf_3"/>
    <property type="match status" value="1"/>
</dbReference>
<keyword evidence="2" id="KW-1133">Transmembrane helix</keyword>
<feature type="transmembrane region" description="Helical" evidence="2">
    <location>
        <begin position="12"/>
        <end position="29"/>
    </location>
</feature>
<evidence type="ECO:0000256" key="2">
    <source>
        <dbReference type="SAM" id="Phobius"/>
    </source>
</evidence>
<evidence type="ECO:0000256" key="1">
    <source>
        <dbReference type="SAM" id="MobiDB-lite"/>
    </source>
</evidence>
<keyword evidence="2" id="KW-0812">Transmembrane</keyword>
<keyword evidence="5" id="KW-0012">Acyltransferase</keyword>
<feature type="transmembrane region" description="Helical" evidence="2">
    <location>
        <begin position="264"/>
        <end position="289"/>
    </location>
</feature>
<feature type="transmembrane region" description="Helical" evidence="2">
    <location>
        <begin position="362"/>
        <end position="380"/>
    </location>
</feature>
<dbReference type="STRING" id="545619.SAMN04489860_2109"/>
<dbReference type="GO" id="GO:0009103">
    <property type="term" value="P:lipopolysaccharide biosynthetic process"/>
    <property type="evidence" value="ECO:0007669"/>
    <property type="project" value="TreeGrafter"/>
</dbReference>
<feature type="transmembrane region" description="Helical" evidence="2">
    <location>
        <begin position="208"/>
        <end position="224"/>
    </location>
</feature>
<keyword evidence="2" id="KW-0472">Membrane</keyword>
<feature type="domain" description="SGNH" evidence="4">
    <location>
        <begin position="444"/>
        <end position="648"/>
    </location>
</feature>
<dbReference type="Proteomes" id="UP000185663">
    <property type="component" value="Chromosome I"/>
</dbReference>
<dbReference type="EMBL" id="LT629776">
    <property type="protein sequence ID" value="SDS68315.1"/>
    <property type="molecule type" value="Genomic_DNA"/>
</dbReference>
<keyword evidence="5" id="KW-0808">Transferase</keyword>
<keyword evidence="5" id="KW-0378">Hydrolase</keyword>
<accession>A0A1H1U6W3</accession>
<dbReference type="PANTHER" id="PTHR23028">
    <property type="entry name" value="ACETYLTRANSFERASE"/>
    <property type="match status" value="1"/>
</dbReference>
<dbReference type="GO" id="GO:0016787">
    <property type="term" value="F:hydrolase activity"/>
    <property type="evidence" value="ECO:0007669"/>
    <property type="project" value="UniProtKB-KW"/>
</dbReference>
<dbReference type="InterPro" id="IPR002656">
    <property type="entry name" value="Acyl_transf_3_dom"/>
</dbReference>
<dbReference type="Pfam" id="PF19040">
    <property type="entry name" value="SGNH"/>
    <property type="match status" value="1"/>
</dbReference>
<feature type="transmembrane region" description="Helical" evidence="2">
    <location>
        <begin position="76"/>
        <end position="96"/>
    </location>
</feature>
<feature type="transmembrane region" description="Helical" evidence="2">
    <location>
        <begin position="236"/>
        <end position="252"/>
    </location>
</feature>
<dbReference type="AlphaFoldDB" id="A0A1H1U6W3"/>
<dbReference type="GO" id="GO:0016747">
    <property type="term" value="F:acyltransferase activity, transferring groups other than amino-acyl groups"/>
    <property type="evidence" value="ECO:0007669"/>
    <property type="project" value="InterPro"/>
</dbReference>
<evidence type="ECO:0000259" key="3">
    <source>
        <dbReference type="Pfam" id="PF01757"/>
    </source>
</evidence>
<dbReference type="InterPro" id="IPR050879">
    <property type="entry name" value="Acyltransferase_3"/>
</dbReference>
<dbReference type="InterPro" id="IPR043968">
    <property type="entry name" value="SGNH"/>
</dbReference>
<keyword evidence="6" id="KW-1185">Reference proteome</keyword>
<dbReference type="RefSeq" id="WP_172829065.1">
    <property type="nucleotide sequence ID" value="NZ_LT629776.1"/>
</dbReference>
<dbReference type="PANTHER" id="PTHR23028:SF53">
    <property type="entry name" value="ACYL_TRANSF_3 DOMAIN-CONTAINING PROTEIN"/>
    <property type="match status" value="1"/>
</dbReference>
<proteinExistence type="predicted"/>
<evidence type="ECO:0000259" key="4">
    <source>
        <dbReference type="Pfam" id="PF19040"/>
    </source>
</evidence>
<feature type="region of interest" description="Disordered" evidence="1">
    <location>
        <begin position="408"/>
        <end position="427"/>
    </location>
</feature>
<evidence type="ECO:0000313" key="5">
    <source>
        <dbReference type="EMBL" id="SDS68315.1"/>
    </source>
</evidence>
<evidence type="ECO:0000313" key="6">
    <source>
        <dbReference type="Proteomes" id="UP000185663"/>
    </source>
</evidence>
<organism evidence="5 6">
    <name type="scientific">Paraoerskovia marina</name>
    <dbReference type="NCBI Taxonomy" id="545619"/>
    <lineage>
        <taxon>Bacteria</taxon>
        <taxon>Bacillati</taxon>
        <taxon>Actinomycetota</taxon>
        <taxon>Actinomycetes</taxon>
        <taxon>Micrococcales</taxon>
        <taxon>Cellulomonadaceae</taxon>
        <taxon>Paraoerskovia</taxon>
    </lineage>
</organism>
<protein>
    <submittedName>
        <fullName evidence="5">Peptidoglycan/LPS O-acetylase OafA/YrhL, contains acyltransferase and SGNH-hydrolase domains</fullName>
    </submittedName>
</protein>
<feature type="transmembrane region" description="Helical" evidence="2">
    <location>
        <begin position="323"/>
        <end position="341"/>
    </location>
</feature>
<sequence length="672" mass="70852">MTRDSRFRADVEGLRGLAVVLVLLFHAGVPGIGGGYVGVDVFFVISGFLITGMLLRELSTTGTIALGSFLAARARRILPAASAVLVATAVAAWLLLPPLRVRETMIDVVAAALQVANLRFISQETDYMTADAAPSPVLHYWSLAVEEQFYLVFPLLLLGAAFIARRAGWSPVAVAGTVVVGVSVASFLYSLVLTTADPSSAYMSPLTRAWQLGAGGIAALALHGRRGSGVPRVRSVLVWVGVAAVVVAAVVLDEETPFPGTAALLPTLGTVAILAAGAGGLVGAGVLLAAPPVRWVGRLSFSWYLTHWPVLVLAEAVLGDLRWPTLVVLTLVAGVLAYGLMETVENRVRRSRVVLLRPAHSYAVGVSGVLVALGAGLGLGSDVYEDLAQASGTLEGTSLSDVLTPEAAALTGGPTTPGPGEAAADAPPLEYPCLSPMSELDLTWHEECTTGPDDGLDVVLFGDSKAFQWSGAMRTIAEDHGWRLTIVTKGGCSAADIPQRFTAESVDCERWRAAQLPRIGEEADVVVVSTSTSYFFKPQAEILRDDAWDRTLDAFRSADIPVVYVRDVPVPDFDVPGCISEHVEDWSRCEFSRSASLAPDPLLLRAVLGDEPGVEGVDMSASLCPSETCQAVLGGVLMYRDASHLTWTTTGLLTGELESKLLATQAFGTPRS</sequence>
<gene>
    <name evidence="5" type="ORF">SAMN04489860_2109</name>
</gene>
<feature type="domain" description="Acyltransferase 3" evidence="3">
    <location>
        <begin position="9"/>
        <end position="337"/>
    </location>
</feature>
<feature type="transmembrane region" description="Helical" evidence="2">
    <location>
        <begin position="172"/>
        <end position="196"/>
    </location>
</feature>